<evidence type="ECO:0000256" key="4">
    <source>
        <dbReference type="ARBA" id="ARBA00022737"/>
    </source>
</evidence>
<evidence type="ECO:0000313" key="12">
    <source>
        <dbReference type="EMBL" id="KAF2069270.1"/>
    </source>
</evidence>
<reference evidence="12" key="1">
    <citation type="submission" date="2020-01" db="EMBL/GenBank/DDBJ databases">
        <title>Development of genomics and gene disruption for Polysphondylium violaceum indicates a role for the polyketide synthase stlB in stalk morphogenesis.</title>
        <authorList>
            <person name="Narita B."/>
            <person name="Kawabe Y."/>
            <person name="Kin K."/>
            <person name="Saito T."/>
            <person name="Gibbs R."/>
            <person name="Kuspa A."/>
            <person name="Muzny D."/>
            <person name="Queller D."/>
            <person name="Richards S."/>
            <person name="Strassman J."/>
            <person name="Sucgang R."/>
            <person name="Worley K."/>
            <person name="Schaap P."/>
        </authorList>
    </citation>
    <scope>NUCLEOTIDE SEQUENCE</scope>
    <source>
        <strain evidence="12">QSvi11</strain>
    </source>
</reference>
<dbReference type="CDD" id="cd11659">
    <property type="entry name" value="SANT_CDC5_II"/>
    <property type="match status" value="1"/>
</dbReference>
<dbReference type="Gene3D" id="1.10.10.60">
    <property type="entry name" value="Homeodomain-like"/>
    <property type="match status" value="2"/>
</dbReference>
<dbReference type="InterPro" id="IPR021786">
    <property type="entry name" value="Cdc5p/Cef1_C"/>
</dbReference>
<keyword evidence="4" id="KW-0677">Repeat</keyword>
<evidence type="ECO:0000256" key="1">
    <source>
        <dbReference type="ARBA" id="ARBA00010506"/>
    </source>
</evidence>
<feature type="domain" description="HTH myb-type" evidence="11">
    <location>
        <begin position="54"/>
        <end position="107"/>
    </location>
</feature>
<evidence type="ECO:0000256" key="8">
    <source>
        <dbReference type="SAM" id="Coils"/>
    </source>
</evidence>
<feature type="compositionally biased region" description="Low complexity" evidence="9">
    <location>
        <begin position="386"/>
        <end position="413"/>
    </location>
</feature>
<name>A0A8J4UW24_9MYCE</name>
<accession>A0A8J4UW24</accession>
<dbReference type="SMART" id="SM00717">
    <property type="entry name" value="SANT"/>
    <property type="match status" value="2"/>
</dbReference>
<feature type="domain" description="Myb-like" evidence="10">
    <location>
        <begin position="54"/>
        <end position="103"/>
    </location>
</feature>
<sequence length="769" mass="87547">MRPNVKGGVWRNTEDEILKLAVMKYGPHQWARISSLLTRKSPAQCKARWFEWLDPSIKKTEWSKEEEEKLLHLAKIFPSQWKTIAPLVGRTAAQCLEHYNRLLDEVQRQQSGSGADAAGGEDPRRLRFGEVEPIPETKPAKPDPIDMDEEEKETLSEAKARLSNTMGKKEKRKFREKQLEEARRLAALQKKRELKAAGIHYNPKTKNAKDFRDFDISKEIPFFQKPKAGFYEVPEEELRDDPNRDLAFIGKRLDQIENPNYLQRQDKLNKIEDIKRKKKEMMSLPDSIFDLSKKNDVDQTLKRSKLSLPSPQLTEQDIQEIAEYEKANDVTGGQQGVTNALVGKFPVPANRTVARTPLREDVIMMEAQNLLNLSNAETPLKGGNNPSVTPLPVRSSVPTSSSQSSASATGATPNPLAVHLTPARKQQQQQLDEYSREDKFKKQQNKNQLLSKLKTLPSPSQSYKLALPDEPMDDMDASASDATELDQSEHHIREQQQLKHKEQFRLRTRSTVLKRNLPRSQNYLHIAQGSDSIHIDETSSVPIQTQIQNILASEINRIILHDNLTFPLALDARAQDDASYQHFSNTELEHADHLLRLEMAQMASEQPLDAHALLSQMDAMRAQYIYLPSQAKHLAISSLTPTQLIDALAHQHTDLIHQIKSSSSKSVHLEKKLNIYNGGYHNRCSALLKDIDSLYSAYEKANIELECFDQLAATESVHMDKRLADIQNQVYDQCEIESRLQAKYAALKNELSSLKSTNNNHNHNNHHNK</sequence>
<evidence type="ECO:0000259" key="10">
    <source>
        <dbReference type="PROSITE" id="PS50090"/>
    </source>
</evidence>
<keyword evidence="6" id="KW-0508">mRNA splicing</keyword>
<feature type="coiled-coil region" evidence="8">
    <location>
        <begin position="737"/>
        <end position="764"/>
    </location>
</feature>
<dbReference type="GO" id="GO:0003677">
    <property type="term" value="F:DNA binding"/>
    <property type="evidence" value="ECO:0007669"/>
    <property type="project" value="UniProtKB-KW"/>
</dbReference>
<evidence type="ECO:0000313" key="13">
    <source>
        <dbReference type="Proteomes" id="UP000695562"/>
    </source>
</evidence>
<dbReference type="GO" id="GO:0000398">
    <property type="term" value="P:mRNA splicing, via spliceosome"/>
    <property type="evidence" value="ECO:0007669"/>
    <property type="project" value="InterPro"/>
</dbReference>
<feature type="domain" description="Myb-like" evidence="10">
    <location>
        <begin position="2"/>
        <end position="53"/>
    </location>
</feature>
<dbReference type="OrthoDB" id="1410009at2759"/>
<keyword evidence="3" id="KW-0747">Spliceosome</keyword>
<dbReference type="Pfam" id="PF11831">
    <property type="entry name" value="Myb_Cef"/>
    <property type="match status" value="1"/>
</dbReference>
<keyword evidence="5" id="KW-0238">DNA-binding</keyword>
<evidence type="ECO:0000256" key="7">
    <source>
        <dbReference type="ARBA" id="ARBA00023242"/>
    </source>
</evidence>
<feature type="region of interest" description="Disordered" evidence="9">
    <location>
        <begin position="376"/>
        <end position="490"/>
    </location>
</feature>
<dbReference type="InterPro" id="IPR047242">
    <property type="entry name" value="CDC5L/Cef1"/>
</dbReference>
<dbReference type="PANTHER" id="PTHR45885">
    <property type="entry name" value="CELL DIVISION CYCLE 5-LIKE PROTEIN"/>
    <property type="match status" value="1"/>
</dbReference>
<keyword evidence="7" id="KW-0539">Nucleus</keyword>
<dbReference type="PROSITE" id="PS50090">
    <property type="entry name" value="MYB_LIKE"/>
    <property type="match status" value="2"/>
</dbReference>
<dbReference type="GO" id="GO:0000974">
    <property type="term" value="C:Prp19 complex"/>
    <property type="evidence" value="ECO:0007669"/>
    <property type="project" value="InterPro"/>
</dbReference>
<dbReference type="FunFam" id="1.10.10.60:FF:000021">
    <property type="entry name" value="CDC5 cell division cycle 5-like"/>
    <property type="match status" value="1"/>
</dbReference>
<dbReference type="GO" id="GO:0005681">
    <property type="term" value="C:spliceosomal complex"/>
    <property type="evidence" value="ECO:0007669"/>
    <property type="project" value="UniProtKB-KW"/>
</dbReference>
<evidence type="ECO:0000256" key="9">
    <source>
        <dbReference type="SAM" id="MobiDB-lite"/>
    </source>
</evidence>
<evidence type="ECO:0000259" key="11">
    <source>
        <dbReference type="PROSITE" id="PS51294"/>
    </source>
</evidence>
<feature type="region of interest" description="Disordered" evidence="9">
    <location>
        <begin position="108"/>
        <end position="175"/>
    </location>
</feature>
<feature type="compositionally biased region" description="Low complexity" evidence="9">
    <location>
        <begin position="445"/>
        <end position="462"/>
    </location>
</feature>
<dbReference type="AlphaFoldDB" id="A0A8J4UW24"/>
<dbReference type="EMBL" id="AJWJ01000702">
    <property type="protein sequence ID" value="KAF2069270.1"/>
    <property type="molecule type" value="Genomic_DNA"/>
</dbReference>
<evidence type="ECO:0000256" key="3">
    <source>
        <dbReference type="ARBA" id="ARBA00022728"/>
    </source>
</evidence>
<gene>
    <name evidence="12" type="ORF">CYY_009414</name>
</gene>
<evidence type="ECO:0008006" key="14">
    <source>
        <dbReference type="Google" id="ProtNLM"/>
    </source>
</evidence>
<feature type="domain" description="HTH myb-type" evidence="11">
    <location>
        <begin position="2"/>
        <end position="49"/>
    </location>
</feature>
<comment type="similarity">
    <text evidence="1">Belongs to the CEF1 family.</text>
</comment>
<dbReference type="InterPro" id="IPR009057">
    <property type="entry name" value="Homeodomain-like_sf"/>
</dbReference>
<proteinExistence type="inferred from homology"/>
<dbReference type="SUPFAM" id="SSF46689">
    <property type="entry name" value="Homeodomain-like"/>
    <property type="match status" value="1"/>
</dbReference>
<dbReference type="PROSITE" id="PS51294">
    <property type="entry name" value="HTH_MYB"/>
    <property type="match status" value="2"/>
</dbReference>
<evidence type="ECO:0000256" key="6">
    <source>
        <dbReference type="ARBA" id="ARBA00023187"/>
    </source>
</evidence>
<comment type="caution">
    <text evidence="12">The sequence shown here is derived from an EMBL/GenBank/DDBJ whole genome shotgun (WGS) entry which is preliminary data.</text>
</comment>
<evidence type="ECO:0000256" key="2">
    <source>
        <dbReference type="ARBA" id="ARBA00022664"/>
    </source>
</evidence>
<protein>
    <recommendedName>
        <fullName evidence="14">Myb domain-containing protein</fullName>
    </recommendedName>
</protein>
<dbReference type="PANTHER" id="PTHR45885:SF1">
    <property type="entry name" value="CELL DIVISION CYCLE 5-LIKE PROTEIN"/>
    <property type="match status" value="1"/>
</dbReference>
<evidence type="ECO:0000256" key="5">
    <source>
        <dbReference type="ARBA" id="ARBA00023125"/>
    </source>
</evidence>
<keyword evidence="2" id="KW-0507">mRNA processing</keyword>
<keyword evidence="8" id="KW-0175">Coiled coil</keyword>
<keyword evidence="13" id="KW-1185">Reference proteome</keyword>
<dbReference type="InterPro" id="IPR047240">
    <property type="entry name" value="SANT_CDC5L_II"/>
</dbReference>
<feature type="compositionally biased region" description="Basic and acidic residues" evidence="9">
    <location>
        <begin position="121"/>
        <end position="130"/>
    </location>
</feature>
<feature type="compositionally biased region" description="Low complexity" evidence="9">
    <location>
        <begin position="111"/>
        <end position="120"/>
    </location>
</feature>
<dbReference type="InterPro" id="IPR001005">
    <property type="entry name" value="SANT/Myb"/>
</dbReference>
<organism evidence="12 13">
    <name type="scientific">Polysphondylium violaceum</name>
    <dbReference type="NCBI Taxonomy" id="133409"/>
    <lineage>
        <taxon>Eukaryota</taxon>
        <taxon>Amoebozoa</taxon>
        <taxon>Evosea</taxon>
        <taxon>Eumycetozoa</taxon>
        <taxon>Dictyostelia</taxon>
        <taxon>Dictyosteliales</taxon>
        <taxon>Dictyosteliaceae</taxon>
        <taxon>Polysphondylium</taxon>
    </lineage>
</organism>
<dbReference type="Proteomes" id="UP000695562">
    <property type="component" value="Unassembled WGS sequence"/>
</dbReference>
<dbReference type="InterPro" id="IPR017930">
    <property type="entry name" value="Myb_dom"/>
</dbReference>
<dbReference type="CDD" id="cd00167">
    <property type="entry name" value="SANT"/>
    <property type="match status" value="1"/>
</dbReference>
<dbReference type="Pfam" id="PF13921">
    <property type="entry name" value="Myb_DNA-bind_6"/>
    <property type="match status" value="1"/>
</dbReference>